<keyword evidence="5" id="KW-0694">RNA-binding</keyword>
<organism evidence="6 7">
    <name type="scientific">Candidatus Wolfebacteria bacterium GW2011_GWC2_39_22</name>
    <dbReference type="NCBI Taxonomy" id="1619013"/>
    <lineage>
        <taxon>Bacteria</taxon>
        <taxon>Candidatus Wolfeibacteriota</taxon>
    </lineage>
</organism>
<dbReference type="GO" id="GO:0004526">
    <property type="term" value="F:ribonuclease P activity"/>
    <property type="evidence" value="ECO:0007669"/>
    <property type="project" value="InterPro"/>
</dbReference>
<dbReference type="Proteomes" id="UP000034665">
    <property type="component" value="Unassembled WGS sequence"/>
</dbReference>
<dbReference type="GO" id="GO:0000049">
    <property type="term" value="F:tRNA binding"/>
    <property type="evidence" value="ECO:0007669"/>
    <property type="project" value="InterPro"/>
</dbReference>
<dbReference type="Gene3D" id="3.30.230.10">
    <property type="match status" value="1"/>
</dbReference>
<dbReference type="InterPro" id="IPR000100">
    <property type="entry name" value="RNase_P"/>
</dbReference>
<accession>A0A0G0RFP4</accession>
<dbReference type="EMBL" id="LBWR01000001">
    <property type="protein sequence ID" value="KKR12487.1"/>
    <property type="molecule type" value="Genomic_DNA"/>
</dbReference>
<name>A0A0G0RFP4_9BACT</name>
<dbReference type="InterPro" id="IPR020568">
    <property type="entry name" value="Ribosomal_Su5_D2-typ_SF"/>
</dbReference>
<dbReference type="GO" id="GO:0008033">
    <property type="term" value="P:tRNA processing"/>
    <property type="evidence" value="ECO:0007669"/>
    <property type="project" value="UniProtKB-KW"/>
</dbReference>
<dbReference type="InterPro" id="IPR014721">
    <property type="entry name" value="Ribsml_uS5_D2-typ_fold_subgr"/>
</dbReference>
<evidence type="ECO:0000256" key="3">
    <source>
        <dbReference type="ARBA" id="ARBA00022759"/>
    </source>
</evidence>
<reference evidence="6 7" key="1">
    <citation type="journal article" date="2015" name="Nature">
        <title>rRNA introns, odd ribosomes, and small enigmatic genomes across a large radiation of phyla.</title>
        <authorList>
            <person name="Brown C.T."/>
            <person name="Hug L.A."/>
            <person name="Thomas B.C."/>
            <person name="Sharon I."/>
            <person name="Castelle C.J."/>
            <person name="Singh A."/>
            <person name="Wilkins M.J."/>
            <person name="Williams K.H."/>
            <person name="Banfield J.F."/>
        </authorList>
    </citation>
    <scope>NUCLEOTIDE SEQUENCE [LARGE SCALE GENOMIC DNA]</scope>
</reference>
<keyword evidence="1" id="KW-0819">tRNA processing</keyword>
<gene>
    <name evidence="6" type="ORF">UT41_C0001G0031</name>
</gene>
<evidence type="ECO:0000256" key="2">
    <source>
        <dbReference type="ARBA" id="ARBA00022722"/>
    </source>
</evidence>
<keyword evidence="3" id="KW-0255">Endonuclease</keyword>
<comment type="caution">
    <text evidence="6">The sequence shown here is derived from an EMBL/GenBank/DDBJ whole genome shotgun (WGS) entry which is preliminary data.</text>
</comment>
<dbReference type="SUPFAM" id="SSF54211">
    <property type="entry name" value="Ribosomal protein S5 domain 2-like"/>
    <property type="match status" value="1"/>
</dbReference>
<dbReference type="AlphaFoldDB" id="A0A0G0RFP4"/>
<evidence type="ECO:0000313" key="6">
    <source>
        <dbReference type="EMBL" id="KKR12487.1"/>
    </source>
</evidence>
<proteinExistence type="predicted"/>
<evidence type="ECO:0000256" key="1">
    <source>
        <dbReference type="ARBA" id="ARBA00022694"/>
    </source>
</evidence>
<sequence>MLAKRYKLNIGEFIEKRPTFVKKGPFFAVKIIGNGLSYSRFGVVIGKKVDKRATERNKIRRMFYRIIRERNLVMTPGQDIMIGVFPEIKKLSQEEIVKIVREFVFVK</sequence>
<protein>
    <submittedName>
        <fullName evidence="6">Uncharacterized protein</fullName>
    </submittedName>
</protein>
<keyword evidence="4" id="KW-0378">Hydrolase</keyword>
<evidence type="ECO:0000313" key="7">
    <source>
        <dbReference type="Proteomes" id="UP000034665"/>
    </source>
</evidence>
<dbReference type="Pfam" id="PF00825">
    <property type="entry name" value="Ribonuclease_P"/>
    <property type="match status" value="1"/>
</dbReference>
<dbReference type="STRING" id="1619013.UT41_C0001G0031"/>
<evidence type="ECO:0000256" key="4">
    <source>
        <dbReference type="ARBA" id="ARBA00022801"/>
    </source>
</evidence>
<evidence type="ECO:0000256" key="5">
    <source>
        <dbReference type="ARBA" id="ARBA00022884"/>
    </source>
</evidence>
<keyword evidence="2" id="KW-0540">Nuclease</keyword>